<gene>
    <name evidence="1" type="ORF">GIL414_LOCUS42698</name>
</gene>
<dbReference type="EMBL" id="CAJOBJ010124333">
    <property type="protein sequence ID" value="CAF4691734.1"/>
    <property type="molecule type" value="Genomic_DNA"/>
</dbReference>
<evidence type="ECO:0000313" key="1">
    <source>
        <dbReference type="EMBL" id="CAF4691734.1"/>
    </source>
</evidence>
<comment type="caution">
    <text evidence="1">The sequence shown here is derived from an EMBL/GenBank/DDBJ whole genome shotgun (WGS) entry which is preliminary data.</text>
</comment>
<feature type="non-terminal residue" evidence="1">
    <location>
        <position position="1"/>
    </location>
</feature>
<proteinExistence type="predicted"/>
<dbReference type="AlphaFoldDB" id="A0A8S3ABI1"/>
<evidence type="ECO:0000313" key="2">
    <source>
        <dbReference type="Proteomes" id="UP000681720"/>
    </source>
</evidence>
<sequence length="52" mass="6442">ALVKLHRETVNNLRWYNEFGSTDERQAEKTKEIYPKIKTFVEWVRETQWLME</sequence>
<accession>A0A8S3ABI1</accession>
<dbReference type="Proteomes" id="UP000681720">
    <property type="component" value="Unassembled WGS sequence"/>
</dbReference>
<reference evidence="1" key="1">
    <citation type="submission" date="2021-02" db="EMBL/GenBank/DDBJ databases">
        <authorList>
            <person name="Nowell W R."/>
        </authorList>
    </citation>
    <scope>NUCLEOTIDE SEQUENCE</scope>
</reference>
<protein>
    <submittedName>
        <fullName evidence="1">Uncharacterized protein</fullName>
    </submittedName>
</protein>
<organism evidence="1 2">
    <name type="scientific">Rotaria magnacalcarata</name>
    <dbReference type="NCBI Taxonomy" id="392030"/>
    <lineage>
        <taxon>Eukaryota</taxon>
        <taxon>Metazoa</taxon>
        <taxon>Spiralia</taxon>
        <taxon>Gnathifera</taxon>
        <taxon>Rotifera</taxon>
        <taxon>Eurotatoria</taxon>
        <taxon>Bdelloidea</taxon>
        <taxon>Philodinida</taxon>
        <taxon>Philodinidae</taxon>
        <taxon>Rotaria</taxon>
    </lineage>
</organism>
<name>A0A8S3ABI1_9BILA</name>